<organism evidence="3 4">
    <name type="scientific">Pseudoxanthomonas taiwanensis</name>
    <dbReference type="NCBI Taxonomy" id="176598"/>
    <lineage>
        <taxon>Bacteria</taxon>
        <taxon>Pseudomonadati</taxon>
        <taxon>Pseudomonadota</taxon>
        <taxon>Gammaproteobacteria</taxon>
        <taxon>Lysobacterales</taxon>
        <taxon>Lysobacteraceae</taxon>
        <taxon>Pseudoxanthomonas</taxon>
    </lineage>
</organism>
<evidence type="ECO:0000313" key="3">
    <source>
        <dbReference type="EMBL" id="KAF1687071.1"/>
    </source>
</evidence>
<name>A0A921NYI5_9GAMM</name>
<proteinExistence type="predicted"/>
<feature type="compositionally biased region" description="Low complexity" evidence="1">
    <location>
        <begin position="55"/>
        <end position="64"/>
    </location>
</feature>
<feature type="signal peptide" evidence="2">
    <location>
        <begin position="1"/>
        <end position="18"/>
    </location>
</feature>
<evidence type="ECO:0000256" key="2">
    <source>
        <dbReference type="SAM" id="SignalP"/>
    </source>
</evidence>
<evidence type="ECO:0008006" key="5">
    <source>
        <dbReference type="Google" id="ProtNLM"/>
    </source>
</evidence>
<dbReference type="OrthoDB" id="5988501at2"/>
<keyword evidence="2" id="KW-0732">Signal</keyword>
<dbReference type="RefSeq" id="WP_162125201.1">
    <property type="nucleotide sequence ID" value="NZ_PDWK01000068.1"/>
</dbReference>
<accession>A0A921NYI5</accession>
<comment type="caution">
    <text evidence="3">The sequence shown here is derived from an EMBL/GenBank/DDBJ whole genome shotgun (WGS) entry which is preliminary data.</text>
</comment>
<feature type="chain" id="PRO_5037646797" description="Secreted protein" evidence="2">
    <location>
        <begin position="19"/>
        <end position="92"/>
    </location>
</feature>
<reference evidence="3" key="1">
    <citation type="submission" date="2017-10" db="EMBL/GenBank/DDBJ databases">
        <title>Whole genome sequencing of members of genus Pseudoxanthomonas.</title>
        <authorList>
            <person name="Kumar S."/>
            <person name="Bansal K."/>
            <person name="Kaur A."/>
            <person name="Patil P."/>
            <person name="Sharma S."/>
            <person name="Patil P.B."/>
        </authorList>
    </citation>
    <scope>NUCLEOTIDE SEQUENCE</scope>
    <source>
        <strain evidence="3">DSM 22914</strain>
    </source>
</reference>
<feature type="region of interest" description="Disordered" evidence="1">
    <location>
        <begin position="36"/>
        <end position="92"/>
    </location>
</feature>
<dbReference type="Proteomes" id="UP000717981">
    <property type="component" value="Unassembled WGS sequence"/>
</dbReference>
<sequence>MRRLFPLLLLALPTLCWSAPQSEEDGAAKRGACVYARPMGEGGNAPQTRPPVPPAASSTGRATPGSGGGGDEAMPRGRASNKWHSFLPGMFR</sequence>
<keyword evidence="4" id="KW-1185">Reference proteome</keyword>
<gene>
    <name evidence="3" type="ORF">CR938_11785</name>
</gene>
<evidence type="ECO:0000313" key="4">
    <source>
        <dbReference type="Proteomes" id="UP000717981"/>
    </source>
</evidence>
<evidence type="ECO:0000256" key="1">
    <source>
        <dbReference type="SAM" id="MobiDB-lite"/>
    </source>
</evidence>
<protein>
    <recommendedName>
        <fullName evidence="5">Secreted protein</fullName>
    </recommendedName>
</protein>
<dbReference type="EMBL" id="PDWK01000068">
    <property type="protein sequence ID" value="KAF1687071.1"/>
    <property type="molecule type" value="Genomic_DNA"/>
</dbReference>
<dbReference type="AlphaFoldDB" id="A0A921NYI5"/>